<organism evidence="6 7">
    <name type="scientific">Seminavis robusta</name>
    <dbReference type="NCBI Taxonomy" id="568900"/>
    <lineage>
        <taxon>Eukaryota</taxon>
        <taxon>Sar</taxon>
        <taxon>Stramenopiles</taxon>
        <taxon>Ochrophyta</taxon>
        <taxon>Bacillariophyta</taxon>
        <taxon>Bacillariophyceae</taxon>
        <taxon>Bacillariophycidae</taxon>
        <taxon>Naviculales</taxon>
        <taxon>Naviculaceae</taxon>
        <taxon>Seminavis</taxon>
    </lineage>
</organism>
<keyword evidence="5" id="KW-0812">Transmembrane</keyword>
<evidence type="ECO:0000256" key="1">
    <source>
        <dbReference type="ARBA" id="ARBA00022614"/>
    </source>
</evidence>
<feature type="compositionally biased region" description="Pro residues" evidence="4">
    <location>
        <begin position="219"/>
        <end position="236"/>
    </location>
</feature>
<reference evidence="6" key="1">
    <citation type="submission" date="2020-06" db="EMBL/GenBank/DDBJ databases">
        <authorList>
            <consortium name="Plant Systems Biology data submission"/>
        </authorList>
    </citation>
    <scope>NUCLEOTIDE SEQUENCE</scope>
    <source>
        <strain evidence="6">D6</strain>
    </source>
</reference>
<keyword evidence="2" id="KW-0677">Repeat</keyword>
<feature type="compositionally biased region" description="Basic and acidic residues" evidence="4">
    <location>
        <begin position="163"/>
        <end position="179"/>
    </location>
</feature>
<dbReference type="PANTHER" id="PTHR48065:SF75">
    <property type="entry name" value="LEUCINE-RICH REPEAT-CONTAINING N-TERMINAL PLANT-TYPE DOMAIN-CONTAINING PROTEIN"/>
    <property type="match status" value="1"/>
</dbReference>
<dbReference type="Gene3D" id="3.80.10.10">
    <property type="entry name" value="Ribonuclease Inhibitor"/>
    <property type="match status" value="5"/>
</dbReference>
<name>A0A9N8DLU2_9STRA</name>
<evidence type="ECO:0000256" key="2">
    <source>
        <dbReference type="ARBA" id="ARBA00022737"/>
    </source>
</evidence>
<dbReference type="PANTHER" id="PTHR48065">
    <property type="entry name" value="OS10G0469600 PROTEIN"/>
    <property type="match status" value="1"/>
</dbReference>
<dbReference type="PROSITE" id="PS51450">
    <property type="entry name" value="LRR"/>
    <property type="match status" value="2"/>
</dbReference>
<dbReference type="FunFam" id="3.80.10.10:FF:000095">
    <property type="entry name" value="LRR receptor-like serine/threonine-protein kinase GSO1"/>
    <property type="match status" value="1"/>
</dbReference>
<dbReference type="EMBL" id="CAICTM010000213">
    <property type="protein sequence ID" value="CAB9504939.1"/>
    <property type="molecule type" value="Genomic_DNA"/>
</dbReference>
<dbReference type="Proteomes" id="UP001153069">
    <property type="component" value="Unassembled WGS sequence"/>
</dbReference>
<feature type="region of interest" description="Disordered" evidence="4">
    <location>
        <begin position="67"/>
        <end position="260"/>
    </location>
</feature>
<keyword evidence="7" id="KW-1185">Reference proteome</keyword>
<feature type="region of interest" description="Disordered" evidence="4">
    <location>
        <begin position="1"/>
        <end position="34"/>
    </location>
</feature>
<feature type="transmembrane region" description="Helical" evidence="5">
    <location>
        <begin position="430"/>
        <end position="454"/>
    </location>
</feature>
<keyword evidence="3 5" id="KW-0472">Membrane</keyword>
<dbReference type="OrthoDB" id="39747at2759"/>
<gene>
    <name evidence="6" type="ORF">SEMRO_214_G088660.1</name>
</gene>
<feature type="region of interest" description="Disordered" evidence="4">
    <location>
        <begin position="539"/>
        <end position="567"/>
    </location>
</feature>
<proteinExistence type="predicted"/>
<dbReference type="SUPFAM" id="SSF52058">
    <property type="entry name" value="L domain-like"/>
    <property type="match status" value="3"/>
</dbReference>
<feature type="compositionally biased region" description="Basic residues" evidence="4">
    <location>
        <begin position="96"/>
        <end position="106"/>
    </location>
</feature>
<accession>A0A9N8DLU2</accession>
<comment type="caution">
    <text evidence="6">The sequence shown here is derived from an EMBL/GenBank/DDBJ whole genome shotgun (WGS) entry which is preliminary data.</text>
</comment>
<feature type="compositionally biased region" description="Basic residues" evidence="4">
    <location>
        <begin position="209"/>
        <end position="218"/>
    </location>
</feature>
<feature type="compositionally biased region" description="Low complexity" evidence="4">
    <location>
        <begin position="74"/>
        <end position="87"/>
    </location>
</feature>
<evidence type="ECO:0000313" key="7">
    <source>
        <dbReference type="Proteomes" id="UP001153069"/>
    </source>
</evidence>
<keyword evidence="5" id="KW-1133">Transmembrane helix</keyword>
<feature type="compositionally biased region" description="Basic residues" evidence="4">
    <location>
        <begin position="140"/>
        <end position="149"/>
    </location>
</feature>
<evidence type="ECO:0000256" key="4">
    <source>
        <dbReference type="SAM" id="MobiDB-lite"/>
    </source>
</evidence>
<sequence length="1038" mass="112096">MLDHEDPAFARIFGTTTEEGAAEQQTAAAPPTTVSIEMTTEEAKAALEALENQNGAVADPFAEAEEKARKAAASEEANSNAAAAAARGRQLALAGLKKKRKKKPRPKPGEQQPDDDGVPETFVDEASKSQELAVQETMKKSARRRKSSRRQSTDAPAPSAETLAKEAHDNTNNNTDEKQKKARRRKSKDPSGTLVESGGRATPSNHHPDKQRRKKKRAPPPPPPPENPTVVPPPEEPTTTLLVDDGLSKKEKRKKSKEELQKLKEKLTQVLEKKEAEEAGAPAVLLHPIPETDEAPVVQPATTKSNEIGDIFGIENNNALFEATRIAAQNKKDNSANQIPAQSDHSFSTINLDETNHKNNKREAPVDLLSLPIGAAPAEQRPPEMDALLQPHPTNNGGLDGGPMEPEELVQRYHEAEKARNRKVKLMKMVIIALGFLFAVGLLGLVFMFAFGWLKSSDDNNNNAAPVGTTTATLGDIFLPPAALVEGTEAALAQPASPQFRAYDWLEQDPRRGEYEEWQLIQRFAVATVYFAMRKTSGPTSEEEDTWLRHDQSECDWGGPSNDLNPPRCDDNGRIQNLELSAVSGVQDDLVTSIPREITLLDQIQRLGMARNGVFSTWVDLMPSEMQRIASTFRMLSVAQNEIHTLIQPDSLLFKLSNLQELDASTNLLTGSIPSEFDTLLELRRLDLSQNSLSGGIPTLRDLSKLEYLSLSGNKIDGQIPPYIGLMFSLKWLDLGDTSVTGSLPTHLGQSSSLVSLDLSKTLLSGRIPSEIGTLGSTLRVLDLSENGIEGPLPSEIGQLSSLRRLSLSLSGLSGSIPSQVGGLASAEELLLSNTLLAGSLPTQLGSMTNLKRLEIAGNSHTGTICSEVGLLGNNLERLDLSKNGFNGLPTEVGLLSKLTFLDLSFNSMTGRVPLELDHLSSAQIIDISGNFMTGQLPSFQDAAAVRVLRLGGNYYTGSTLPTQLGLLTQLVELDLSETAITGTIPSEYSSLTNLEVLKLGGEVSGSIPKAICGPQLGTLSVNCEKVECGKCNCDCQG</sequence>
<evidence type="ECO:0000256" key="3">
    <source>
        <dbReference type="ARBA" id="ARBA00023136"/>
    </source>
</evidence>
<dbReference type="InterPro" id="IPR032675">
    <property type="entry name" value="LRR_dom_sf"/>
</dbReference>
<evidence type="ECO:0000313" key="6">
    <source>
        <dbReference type="EMBL" id="CAB9504939.1"/>
    </source>
</evidence>
<keyword evidence="1" id="KW-0433">Leucine-rich repeat</keyword>
<protein>
    <submittedName>
        <fullName evidence="6">Leucine rich repeat N-terminal domain</fullName>
    </submittedName>
</protein>
<dbReference type="Pfam" id="PF00560">
    <property type="entry name" value="LRR_1"/>
    <property type="match status" value="5"/>
</dbReference>
<evidence type="ECO:0000256" key="5">
    <source>
        <dbReference type="SAM" id="Phobius"/>
    </source>
</evidence>
<dbReference type="AlphaFoldDB" id="A0A9N8DLU2"/>
<feature type="compositionally biased region" description="Low complexity" evidence="4">
    <location>
        <begin position="14"/>
        <end position="33"/>
    </location>
</feature>
<dbReference type="InterPro" id="IPR001611">
    <property type="entry name" value="Leu-rich_rpt"/>
</dbReference>